<dbReference type="Proteomes" id="UP001335325">
    <property type="component" value="Chromosome"/>
</dbReference>
<keyword evidence="2" id="KW-1185">Reference proteome</keyword>
<evidence type="ECO:0000313" key="2">
    <source>
        <dbReference type="Proteomes" id="UP001335325"/>
    </source>
</evidence>
<proteinExistence type="predicted"/>
<evidence type="ECO:0000313" key="1">
    <source>
        <dbReference type="EMBL" id="WSD07850.1"/>
    </source>
</evidence>
<dbReference type="GeneID" id="91544969"/>
<gene>
    <name evidence="1" type="ORF">OIE73_20340</name>
</gene>
<dbReference type="Pfam" id="PF18143">
    <property type="entry name" value="HAD_SAK_2"/>
    <property type="match status" value="1"/>
</dbReference>
<sequence>MTSTTERPLLFLDIDGPLIPFGASSGRPQAAAADASTSGDQGNPLLTRLDSGLGSRLTALGCHLVWATTWMEEANKVVSPRVGLPRLPVVEWPASYADEGPRGLHWKTRHLVEWANGRPFIWVDDEISAMDRLWVDASHSGLSLLHRVDPVKGLTDTDFTALADWLRLVIPR</sequence>
<protein>
    <submittedName>
        <fullName evidence="1">HAD domain-containing protein</fullName>
    </submittedName>
</protein>
<reference evidence="1 2" key="1">
    <citation type="submission" date="2022-10" db="EMBL/GenBank/DDBJ databases">
        <title>The complete genomes of actinobacterial strains from the NBC collection.</title>
        <authorList>
            <person name="Joergensen T.S."/>
            <person name="Alvarez Arevalo M."/>
            <person name="Sterndorff E.B."/>
            <person name="Faurdal D."/>
            <person name="Vuksanovic O."/>
            <person name="Mourched A.-S."/>
            <person name="Charusanti P."/>
            <person name="Shaw S."/>
            <person name="Blin K."/>
            <person name="Weber T."/>
        </authorList>
    </citation>
    <scope>NUCLEOTIDE SEQUENCE [LARGE SCALE GENOMIC DNA]</scope>
    <source>
        <strain evidence="1 2">NBC 01753</strain>
    </source>
</reference>
<name>A0ABZ1GPK2_9ACTN</name>
<dbReference type="RefSeq" id="WP_326753842.1">
    <property type="nucleotide sequence ID" value="NZ_CP109134.1"/>
</dbReference>
<dbReference type="EMBL" id="CP109134">
    <property type="protein sequence ID" value="WSD07850.1"/>
    <property type="molecule type" value="Genomic_DNA"/>
</dbReference>
<organism evidence="1 2">
    <name type="scientific">Streptomyces hirsutus</name>
    <dbReference type="NCBI Taxonomy" id="35620"/>
    <lineage>
        <taxon>Bacteria</taxon>
        <taxon>Bacillati</taxon>
        <taxon>Actinomycetota</taxon>
        <taxon>Actinomycetes</taxon>
        <taxon>Kitasatosporales</taxon>
        <taxon>Streptomycetaceae</taxon>
        <taxon>Streptomyces</taxon>
    </lineage>
</organism>
<accession>A0ABZ1GPK2</accession>